<reference evidence="4" key="2">
    <citation type="submission" date="2010-08" db="EMBL/GenBank/DDBJ databases">
        <title>Complete sequence of Fibrobacter succinogenes subsp. succinogenes S85.</title>
        <authorList>
            <person name="Durkin A.S."/>
            <person name="Nelson K.E."/>
            <person name="Morrison M."/>
            <person name="Forsberg C.W."/>
            <person name="Wilson D.B."/>
            <person name="Russell J.B."/>
            <person name="Cann I.K.O."/>
            <person name="Mackie R.I."/>
            <person name="White B.A."/>
        </authorList>
    </citation>
    <scope>NUCLEOTIDE SEQUENCE [LARGE SCALE GENOMIC DNA]</scope>
    <source>
        <strain evidence="4">ATCC 19169 / S85</strain>
    </source>
</reference>
<keyword evidence="5" id="KW-1185">Reference proteome</keyword>
<gene>
    <name evidence="2" type="ordered locus">Fisuc_1364</name>
    <name evidence="3" type="ordered locus">FSU_1831</name>
</gene>
<accession>C9RQX6</accession>
<dbReference type="OrthoDB" id="9781481at2"/>
<feature type="domain" description="ATPase dynein-related AAA" evidence="1">
    <location>
        <begin position="176"/>
        <end position="382"/>
    </location>
</feature>
<dbReference type="SUPFAM" id="SSF52540">
    <property type="entry name" value="P-loop containing nucleoside triphosphate hydrolases"/>
    <property type="match status" value="1"/>
</dbReference>
<dbReference type="PANTHER" id="PTHR37291">
    <property type="entry name" value="5-METHYLCYTOSINE-SPECIFIC RESTRICTION ENZYME B"/>
    <property type="match status" value="1"/>
</dbReference>
<dbReference type="KEGG" id="fsu:Fisuc_1364"/>
<dbReference type="PANTHER" id="PTHR37291:SF1">
    <property type="entry name" value="TYPE IV METHYL-DIRECTED RESTRICTION ENZYME ECOKMCRB SUBUNIT"/>
    <property type="match status" value="1"/>
</dbReference>
<dbReference type="eggNOG" id="COG1401">
    <property type="taxonomic scope" value="Bacteria"/>
</dbReference>
<dbReference type="GO" id="GO:0016887">
    <property type="term" value="F:ATP hydrolysis activity"/>
    <property type="evidence" value="ECO:0007669"/>
    <property type="project" value="InterPro"/>
</dbReference>
<evidence type="ECO:0000313" key="4">
    <source>
        <dbReference type="Proteomes" id="UP000000517"/>
    </source>
</evidence>
<name>C9RQX6_FIBSS</name>
<dbReference type="HOGENOM" id="CLU_500336_0_0_0"/>
<dbReference type="Gene3D" id="3.40.50.300">
    <property type="entry name" value="P-loop containing nucleotide triphosphate hydrolases"/>
    <property type="match status" value="1"/>
</dbReference>
<dbReference type="InterPro" id="IPR027417">
    <property type="entry name" value="P-loop_NTPase"/>
</dbReference>
<organism evidence="3 4">
    <name type="scientific">Fibrobacter succinogenes (strain ATCC 19169 / S85)</name>
    <dbReference type="NCBI Taxonomy" id="59374"/>
    <lineage>
        <taxon>Bacteria</taxon>
        <taxon>Pseudomonadati</taxon>
        <taxon>Fibrobacterota</taxon>
        <taxon>Fibrobacteria</taxon>
        <taxon>Fibrobacterales</taxon>
        <taxon>Fibrobacteraceae</taxon>
        <taxon>Fibrobacter</taxon>
    </lineage>
</organism>
<protein>
    <submittedName>
        <fullName evidence="3">Restriction enzyme domain protein</fullName>
    </submittedName>
</protein>
<dbReference type="InterPro" id="IPR011704">
    <property type="entry name" value="ATPase_dyneun-rel_AAA"/>
</dbReference>
<proteinExistence type="predicted"/>
<dbReference type="AlphaFoldDB" id="C9RQX6"/>
<dbReference type="EMBL" id="CP001792">
    <property type="protein sequence ID" value="ACX74962.1"/>
    <property type="molecule type" value="Genomic_DNA"/>
</dbReference>
<dbReference type="KEGG" id="fsc:FSU_1831"/>
<dbReference type="EMBL" id="CP002158">
    <property type="protein sequence ID" value="ADL24614.1"/>
    <property type="molecule type" value="Genomic_DNA"/>
</dbReference>
<evidence type="ECO:0000313" key="5">
    <source>
        <dbReference type="Proteomes" id="UP000001497"/>
    </source>
</evidence>
<dbReference type="InterPro" id="IPR052934">
    <property type="entry name" value="Methyl-DNA_Rec/Restrict_Enz"/>
</dbReference>
<dbReference type="STRING" id="59374.FSU_1831"/>
<evidence type="ECO:0000313" key="3">
    <source>
        <dbReference type="EMBL" id="ADL24614.1"/>
    </source>
</evidence>
<reference evidence="2 5" key="1">
    <citation type="submission" date="2009-10" db="EMBL/GenBank/DDBJ databases">
        <title>Complete sequence of Fibrobacter succinogenes subsp. succinogenes S85.</title>
        <authorList>
            <consortium name="US DOE Joint Genome Institute"/>
            <person name="Lucas S."/>
            <person name="Copeland A."/>
            <person name="Lapidus A."/>
            <person name="Glavina del Rio T."/>
            <person name="Tice H."/>
            <person name="Bruce D."/>
            <person name="Goodwin L."/>
            <person name="Pitluck S."/>
            <person name="Chertkov O."/>
            <person name="Detter J.C."/>
            <person name="Han C."/>
            <person name="Tapia R."/>
            <person name="Larimer F."/>
            <person name="Land M."/>
            <person name="Hauser L."/>
            <person name="Kyrpides N."/>
            <person name="Mikhailova N."/>
            <person name="Weimer P.J."/>
            <person name="Stevenson D.M."/>
            <person name="Boyum J."/>
            <person name="Brumm P.I."/>
            <person name="Mead D."/>
        </authorList>
    </citation>
    <scope>NUCLEOTIDE SEQUENCE [LARGE SCALE GENOMIC DNA]</scope>
    <source>
        <strain evidence="5">ATCC 19169 / S85</strain>
        <strain evidence="2">S85</strain>
    </source>
</reference>
<dbReference type="GO" id="GO:0005524">
    <property type="term" value="F:ATP binding"/>
    <property type="evidence" value="ECO:0007669"/>
    <property type="project" value="InterPro"/>
</dbReference>
<dbReference type="Proteomes" id="UP000000517">
    <property type="component" value="Chromosome"/>
</dbReference>
<evidence type="ECO:0000313" key="2">
    <source>
        <dbReference type="EMBL" id="ACX74962.1"/>
    </source>
</evidence>
<dbReference type="RefSeq" id="WP_014546065.1">
    <property type="nucleotide sequence ID" value="NC_013410.1"/>
</dbReference>
<dbReference type="Pfam" id="PF07728">
    <property type="entry name" value="AAA_5"/>
    <property type="match status" value="1"/>
</dbReference>
<sequence>MPIYRGRRVKDFWIAAIKYMYETDQFECIWPFMHEKNSSITGEDGVNRPFKSVHYINGGFARYVFAIFAPRTIEDVDSGRIKRWLRTPTFNKDGITYYLTSQVGSTDRDLEVFNSIFAPYGISVRKYPDGNLVLDSIDQNAVRRENEADQIENHANGEGEGAGNAQISERCLQKIFFGAPGTGKSHKIEKGLFVDNNQQLYGLEKIPEDRKFRTTFHPDYDYAQFVGAYKPKRSGDGSITYSFVPQVFAKAYVTAWVKYLEAKIDREQAADGVENEVDDNVYLIIEEINRGNCAQIFGDIFQLLDRAPNGISEYSIDADYDFAEYIKDSLSHAREGVFDKYVLEYHLEDCKIMLPPNLNILATMNTSDQSLFPMDSAFKRRFDWNYVPINYNHREANFVIEVGPRKYNWLTFLTKINENVYSVTKSEDKQMGEFFIKPKDGGRTIKFDEFRSKVLFYLWDSVYKDEDGNEEAKKVFHFDDDAKTVTFQTLFEKDVPAQQALVDKIMQNLGVPSIGPAIQVAPNAAAAAEALAEGNNDGGDEGQV</sequence>
<evidence type="ECO:0000259" key="1">
    <source>
        <dbReference type="Pfam" id="PF07728"/>
    </source>
</evidence>
<dbReference type="Proteomes" id="UP000001497">
    <property type="component" value="Chromosome"/>
</dbReference>
<dbReference type="REBASE" id="27324">
    <property type="entry name" value="FssORF1831P"/>
</dbReference>
<dbReference type="REBASE" id="22210">
    <property type="entry name" value="Fsu85ORF1364P"/>
</dbReference>
<reference evidence="3" key="3">
    <citation type="submission" date="2010-08" db="EMBL/GenBank/DDBJ databases">
        <authorList>
            <person name="Durkin A.S."/>
            <person name="Nelson K.E."/>
            <person name="Morrison M."/>
            <person name="Forsberg C.W."/>
            <person name="Wilson D.B."/>
            <person name="Russell J.B."/>
            <person name="Cann I.K.O."/>
            <person name="Mackie R.I."/>
            <person name="White B.A."/>
        </authorList>
    </citation>
    <scope>NUCLEOTIDE SEQUENCE</scope>
    <source>
        <strain evidence="3">S85</strain>
    </source>
</reference>